<evidence type="ECO:0000256" key="2">
    <source>
        <dbReference type="ARBA" id="ARBA00023015"/>
    </source>
</evidence>
<dbReference type="Pfam" id="PF04542">
    <property type="entry name" value="Sigma70_r2"/>
    <property type="match status" value="1"/>
</dbReference>
<keyword evidence="5" id="KW-0804">Transcription</keyword>
<feature type="domain" description="RNA polymerase sigma-70 region 2" evidence="7">
    <location>
        <begin position="53"/>
        <end position="120"/>
    </location>
</feature>
<dbReference type="SUPFAM" id="SSF88659">
    <property type="entry name" value="Sigma3 and sigma4 domains of RNA polymerase sigma factors"/>
    <property type="match status" value="1"/>
</dbReference>
<dbReference type="Proteomes" id="UP001596037">
    <property type="component" value="Unassembled WGS sequence"/>
</dbReference>
<evidence type="ECO:0000256" key="6">
    <source>
        <dbReference type="SAM" id="MobiDB-lite"/>
    </source>
</evidence>
<dbReference type="InterPro" id="IPR036388">
    <property type="entry name" value="WH-like_DNA-bd_sf"/>
</dbReference>
<protein>
    <submittedName>
        <fullName evidence="9">RNA polymerase sigma factor</fullName>
    </submittedName>
</protein>
<dbReference type="InterPro" id="IPR014284">
    <property type="entry name" value="RNA_pol_sigma-70_dom"/>
</dbReference>
<dbReference type="Gene3D" id="1.10.10.10">
    <property type="entry name" value="Winged helix-like DNA-binding domain superfamily/Winged helix DNA-binding domain"/>
    <property type="match status" value="1"/>
</dbReference>
<evidence type="ECO:0000256" key="4">
    <source>
        <dbReference type="ARBA" id="ARBA00023125"/>
    </source>
</evidence>
<proteinExistence type="inferred from homology"/>
<keyword evidence="3" id="KW-0731">Sigma factor</keyword>
<dbReference type="RefSeq" id="WP_376848874.1">
    <property type="nucleotide sequence ID" value="NZ_JBHSMF010000003.1"/>
</dbReference>
<feature type="region of interest" description="Disordered" evidence="6">
    <location>
        <begin position="1"/>
        <end position="24"/>
    </location>
</feature>
<evidence type="ECO:0000256" key="3">
    <source>
        <dbReference type="ARBA" id="ARBA00023082"/>
    </source>
</evidence>
<name>A0ABW0NA01_9BURK</name>
<evidence type="ECO:0000259" key="8">
    <source>
        <dbReference type="Pfam" id="PF04545"/>
    </source>
</evidence>
<keyword evidence="4" id="KW-0238">DNA-binding</keyword>
<gene>
    <name evidence="9" type="ORF">ACFPOE_04780</name>
</gene>
<dbReference type="PANTHER" id="PTHR43133:SF62">
    <property type="entry name" value="RNA POLYMERASE SIGMA FACTOR SIGZ"/>
    <property type="match status" value="1"/>
</dbReference>
<reference evidence="10" key="1">
    <citation type="journal article" date="2019" name="Int. J. Syst. Evol. Microbiol.">
        <title>The Global Catalogue of Microorganisms (GCM) 10K type strain sequencing project: providing services to taxonomists for standard genome sequencing and annotation.</title>
        <authorList>
            <consortium name="The Broad Institute Genomics Platform"/>
            <consortium name="The Broad Institute Genome Sequencing Center for Infectious Disease"/>
            <person name="Wu L."/>
            <person name="Ma J."/>
        </authorList>
    </citation>
    <scope>NUCLEOTIDE SEQUENCE [LARGE SCALE GENOMIC DNA]</scope>
    <source>
        <strain evidence="10">CCUG 57401</strain>
    </source>
</reference>
<dbReference type="InterPro" id="IPR039425">
    <property type="entry name" value="RNA_pol_sigma-70-like"/>
</dbReference>
<evidence type="ECO:0000256" key="1">
    <source>
        <dbReference type="ARBA" id="ARBA00010641"/>
    </source>
</evidence>
<dbReference type="InterPro" id="IPR013325">
    <property type="entry name" value="RNA_pol_sigma_r2"/>
</dbReference>
<evidence type="ECO:0000313" key="9">
    <source>
        <dbReference type="EMBL" id="MFC5496841.1"/>
    </source>
</evidence>
<comment type="similarity">
    <text evidence="1">Belongs to the sigma-70 factor family. ECF subfamily.</text>
</comment>
<accession>A0ABW0NA01</accession>
<comment type="caution">
    <text evidence="9">The sequence shown here is derived from an EMBL/GenBank/DDBJ whole genome shotgun (WGS) entry which is preliminary data.</text>
</comment>
<evidence type="ECO:0000256" key="5">
    <source>
        <dbReference type="ARBA" id="ARBA00023163"/>
    </source>
</evidence>
<organism evidence="9 10">
    <name type="scientific">Caenimonas terrae</name>
    <dbReference type="NCBI Taxonomy" id="696074"/>
    <lineage>
        <taxon>Bacteria</taxon>
        <taxon>Pseudomonadati</taxon>
        <taxon>Pseudomonadota</taxon>
        <taxon>Betaproteobacteria</taxon>
        <taxon>Burkholderiales</taxon>
        <taxon>Comamonadaceae</taxon>
        <taxon>Caenimonas</taxon>
    </lineage>
</organism>
<dbReference type="PANTHER" id="PTHR43133">
    <property type="entry name" value="RNA POLYMERASE ECF-TYPE SIGMA FACTO"/>
    <property type="match status" value="1"/>
</dbReference>
<dbReference type="InterPro" id="IPR013324">
    <property type="entry name" value="RNA_pol_sigma_r3/r4-like"/>
</dbReference>
<keyword evidence="2" id="KW-0805">Transcription regulation</keyword>
<dbReference type="Pfam" id="PF04545">
    <property type="entry name" value="Sigma70_r4"/>
    <property type="match status" value="1"/>
</dbReference>
<dbReference type="SUPFAM" id="SSF88946">
    <property type="entry name" value="Sigma2 domain of RNA polymerase sigma factors"/>
    <property type="match status" value="1"/>
</dbReference>
<feature type="domain" description="RNA polymerase sigma-70 region 4" evidence="8">
    <location>
        <begin position="159"/>
        <end position="207"/>
    </location>
</feature>
<dbReference type="Gene3D" id="1.10.1740.10">
    <property type="match status" value="1"/>
</dbReference>
<evidence type="ECO:0000313" key="10">
    <source>
        <dbReference type="Proteomes" id="UP001596037"/>
    </source>
</evidence>
<dbReference type="EMBL" id="JBHSMF010000003">
    <property type="protein sequence ID" value="MFC5496841.1"/>
    <property type="molecule type" value="Genomic_DNA"/>
</dbReference>
<sequence>MDFDDADKPTPLPGQEPPLRSLRGDAALEERNRALRVMIAAAARGDVAAFEALYDSTAGWLLARVRRIAGDAHAEDVLSEVYLQVWRSIAGYDDSRGQPLAWLATIARSRALDKLRCERRSHGGLADAPEGAAEEESHEVGPEQLLAAAERALLLQTSLGALSAKEQLVLGMAYFRDCSQAEIASLTGLPLGSVKTLMTRSQHKLRAVLGGARP</sequence>
<dbReference type="InterPro" id="IPR007630">
    <property type="entry name" value="RNA_pol_sigma70_r4"/>
</dbReference>
<keyword evidence="10" id="KW-1185">Reference proteome</keyword>
<dbReference type="NCBIfam" id="TIGR02937">
    <property type="entry name" value="sigma70-ECF"/>
    <property type="match status" value="1"/>
</dbReference>
<evidence type="ECO:0000259" key="7">
    <source>
        <dbReference type="Pfam" id="PF04542"/>
    </source>
</evidence>
<dbReference type="InterPro" id="IPR007627">
    <property type="entry name" value="RNA_pol_sigma70_r2"/>
</dbReference>